<dbReference type="PANTHER" id="PTHR24409">
    <property type="entry name" value="ZINC FINGER PROTEIN 142"/>
    <property type="match status" value="1"/>
</dbReference>
<proteinExistence type="predicted"/>
<protein>
    <submittedName>
        <fullName evidence="8">Transcription factor E4F1</fullName>
    </submittedName>
</protein>
<keyword evidence="2" id="KW-0677">Repeat</keyword>
<dbReference type="GO" id="GO:0000981">
    <property type="term" value="F:DNA-binding transcription factor activity, RNA polymerase II-specific"/>
    <property type="evidence" value="ECO:0007669"/>
    <property type="project" value="TreeGrafter"/>
</dbReference>
<organism evidence="7 8">
    <name type="scientific">Drosophila suzukii</name>
    <name type="common">Spotted-wing drosophila fruit fly</name>
    <dbReference type="NCBI Taxonomy" id="28584"/>
    <lineage>
        <taxon>Eukaryota</taxon>
        <taxon>Metazoa</taxon>
        <taxon>Ecdysozoa</taxon>
        <taxon>Arthropoda</taxon>
        <taxon>Hexapoda</taxon>
        <taxon>Insecta</taxon>
        <taxon>Pterygota</taxon>
        <taxon>Neoptera</taxon>
        <taxon>Endopterygota</taxon>
        <taxon>Diptera</taxon>
        <taxon>Brachycera</taxon>
        <taxon>Muscomorpha</taxon>
        <taxon>Ephydroidea</taxon>
        <taxon>Drosophilidae</taxon>
        <taxon>Drosophila</taxon>
        <taxon>Sophophora</taxon>
    </lineage>
</organism>
<reference evidence="8" key="1">
    <citation type="submission" date="2025-08" db="UniProtKB">
        <authorList>
            <consortium name="RefSeq"/>
        </authorList>
    </citation>
    <scope>IDENTIFICATION</scope>
</reference>
<evidence type="ECO:0000256" key="2">
    <source>
        <dbReference type="ARBA" id="ARBA00022737"/>
    </source>
</evidence>
<dbReference type="InterPro" id="IPR013087">
    <property type="entry name" value="Znf_C2H2_type"/>
</dbReference>
<accession>A0AB39Z2M7</accession>
<dbReference type="GeneID" id="108008232"/>
<feature type="domain" description="C2H2-type" evidence="6">
    <location>
        <begin position="99"/>
        <end position="126"/>
    </location>
</feature>
<dbReference type="GO" id="GO:0008270">
    <property type="term" value="F:zinc ion binding"/>
    <property type="evidence" value="ECO:0007669"/>
    <property type="project" value="UniProtKB-KW"/>
</dbReference>
<evidence type="ECO:0000256" key="3">
    <source>
        <dbReference type="ARBA" id="ARBA00022771"/>
    </source>
</evidence>
<dbReference type="Gene3D" id="3.30.160.60">
    <property type="entry name" value="Classic Zinc Finger"/>
    <property type="match status" value="1"/>
</dbReference>
<dbReference type="GO" id="GO:0005634">
    <property type="term" value="C:nucleus"/>
    <property type="evidence" value="ECO:0007669"/>
    <property type="project" value="TreeGrafter"/>
</dbReference>
<keyword evidence="7" id="KW-1185">Reference proteome</keyword>
<evidence type="ECO:0000259" key="6">
    <source>
        <dbReference type="PROSITE" id="PS50157"/>
    </source>
</evidence>
<name>A0AB39Z2M7_DROSZ</name>
<dbReference type="RefSeq" id="XP_016927512.2">
    <property type="nucleotide sequence ID" value="XM_017072023.3"/>
</dbReference>
<evidence type="ECO:0000313" key="7">
    <source>
        <dbReference type="Proteomes" id="UP001652628"/>
    </source>
</evidence>
<dbReference type="GO" id="GO:0000977">
    <property type="term" value="F:RNA polymerase II transcription regulatory region sequence-specific DNA binding"/>
    <property type="evidence" value="ECO:0007669"/>
    <property type="project" value="TreeGrafter"/>
</dbReference>
<keyword evidence="1" id="KW-0479">Metal-binding</keyword>
<dbReference type="SMART" id="SM00355">
    <property type="entry name" value="ZnF_C2H2"/>
    <property type="match status" value="3"/>
</dbReference>
<dbReference type="PROSITE" id="PS00028">
    <property type="entry name" value="ZINC_FINGER_C2H2_1"/>
    <property type="match status" value="1"/>
</dbReference>
<dbReference type="PANTHER" id="PTHR24409:SF418">
    <property type="entry name" value="SI:CH73-221F6.1"/>
    <property type="match status" value="1"/>
</dbReference>
<dbReference type="AlphaFoldDB" id="A0AB39Z2M7"/>
<sequence>MASTGEWITVDLEPATLLSVKEENGIETRVYIAPCSEPKIQEPLVKQKPLYIPDKNTLLFHCPYCGNGIRTAGAFKVHMLACERRYKKMKEDGIVMPPLQCSLCQETFPTVAALRDHRVLHGTKRICESCHAEYETEVEYRTHLTSYLKTPKRKQDSAKDGPSNVSKFFNCLFCRNEFVAHFQPGKVTRRYACDNCVQRLRSQEVGKGRDVPPKRKAEFICYRCGRMYKLEGFLSRHLQVCQGNIPKKKRQ</sequence>
<keyword evidence="3 5" id="KW-0863">Zinc-finger</keyword>
<feature type="domain" description="C2H2-type" evidence="6">
    <location>
        <begin position="219"/>
        <end position="246"/>
    </location>
</feature>
<dbReference type="PROSITE" id="PS50157">
    <property type="entry name" value="ZINC_FINGER_C2H2_2"/>
    <property type="match status" value="2"/>
</dbReference>
<evidence type="ECO:0000256" key="1">
    <source>
        <dbReference type="ARBA" id="ARBA00022723"/>
    </source>
</evidence>
<dbReference type="Proteomes" id="UP001652628">
    <property type="component" value="Chromosome 2R"/>
</dbReference>
<evidence type="ECO:0000256" key="4">
    <source>
        <dbReference type="ARBA" id="ARBA00022833"/>
    </source>
</evidence>
<evidence type="ECO:0000313" key="8">
    <source>
        <dbReference type="RefSeq" id="XP_016927512.2"/>
    </source>
</evidence>
<keyword evidence="4" id="KW-0862">Zinc</keyword>
<gene>
    <name evidence="8" type="primary">LOC108008232</name>
</gene>
<evidence type="ECO:0000256" key="5">
    <source>
        <dbReference type="PROSITE-ProRule" id="PRU00042"/>
    </source>
</evidence>